<name>A0ABQ9ZR48_9CRUS</name>
<evidence type="ECO:0000256" key="1">
    <source>
        <dbReference type="SAM" id="Phobius"/>
    </source>
</evidence>
<organism evidence="2 3">
    <name type="scientific">Daphnia magna</name>
    <dbReference type="NCBI Taxonomy" id="35525"/>
    <lineage>
        <taxon>Eukaryota</taxon>
        <taxon>Metazoa</taxon>
        <taxon>Ecdysozoa</taxon>
        <taxon>Arthropoda</taxon>
        <taxon>Crustacea</taxon>
        <taxon>Branchiopoda</taxon>
        <taxon>Diplostraca</taxon>
        <taxon>Cladocera</taxon>
        <taxon>Anomopoda</taxon>
        <taxon>Daphniidae</taxon>
        <taxon>Daphnia</taxon>
    </lineage>
</organism>
<dbReference type="EMBL" id="JAOYFB010000005">
    <property type="protein sequence ID" value="KAK4015100.1"/>
    <property type="molecule type" value="Genomic_DNA"/>
</dbReference>
<reference evidence="2 3" key="1">
    <citation type="journal article" date="2023" name="Nucleic Acids Res.">
        <title>The hologenome of Daphnia magna reveals possible DNA methylation and microbiome-mediated evolution of the host genome.</title>
        <authorList>
            <person name="Chaturvedi A."/>
            <person name="Li X."/>
            <person name="Dhandapani V."/>
            <person name="Marshall H."/>
            <person name="Kissane S."/>
            <person name="Cuenca-Cambronero M."/>
            <person name="Asole G."/>
            <person name="Calvet F."/>
            <person name="Ruiz-Romero M."/>
            <person name="Marangio P."/>
            <person name="Guigo R."/>
            <person name="Rago D."/>
            <person name="Mirbahai L."/>
            <person name="Eastwood N."/>
            <person name="Colbourne J.K."/>
            <person name="Zhou J."/>
            <person name="Mallon E."/>
            <person name="Orsini L."/>
        </authorList>
    </citation>
    <scope>NUCLEOTIDE SEQUENCE [LARGE SCALE GENOMIC DNA]</scope>
    <source>
        <strain evidence="2">LRV0_1</strain>
    </source>
</reference>
<keyword evidence="1" id="KW-1133">Transmembrane helix</keyword>
<gene>
    <name evidence="2" type="ORF">OUZ56_030090</name>
</gene>
<proteinExistence type="predicted"/>
<keyword evidence="1" id="KW-0812">Transmembrane</keyword>
<evidence type="ECO:0000313" key="3">
    <source>
        <dbReference type="Proteomes" id="UP001234178"/>
    </source>
</evidence>
<sequence length="155" mass="16936">MKEKFTNIHANLGSGSSHAPAIATDERGSFSPSFFLTILDLIYTKDASRPLQMDQSNSRNRLTRFQEIKTPNKKGGVRILAVTSLPDRCTCRNRRANALKQVIYGAMLLLAVVFLITRTVVGGPMGTSSSEYYTTPASYCTTTCTTPTHIATGNL</sequence>
<feature type="transmembrane region" description="Helical" evidence="1">
    <location>
        <begin position="102"/>
        <end position="121"/>
    </location>
</feature>
<keyword evidence="3" id="KW-1185">Reference proteome</keyword>
<evidence type="ECO:0000313" key="2">
    <source>
        <dbReference type="EMBL" id="KAK4015100.1"/>
    </source>
</evidence>
<protein>
    <submittedName>
        <fullName evidence="2">Uncharacterized protein</fullName>
    </submittedName>
</protein>
<accession>A0ABQ9ZR48</accession>
<comment type="caution">
    <text evidence="2">The sequence shown here is derived from an EMBL/GenBank/DDBJ whole genome shotgun (WGS) entry which is preliminary data.</text>
</comment>
<keyword evidence="1" id="KW-0472">Membrane</keyword>
<dbReference type="Proteomes" id="UP001234178">
    <property type="component" value="Unassembled WGS sequence"/>
</dbReference>